<keyword evidence="3 4" id="KW-0326">Glycosidase</keyword>
<evidence type="ECO:0000256" key="3">
    <source>
        <dbReference type="ARBA" id="ARBA00023295"/>
    </source>
</evidence>
<dbReference type="Proteomes" id="UP000448575">
    <property type="component" value="Unassembled WGS sequence"/>
</dbReference>
<dbReference type="GO" id="GO:0008061">
    <property type="term" value="F:chitin binding"/>
    <property type="evidence" value="ECO:0007669"/>
    <property type="project" value="InterPro"/>
</dbReference>
<name>A0A6N9HDB6_9BURK</name>
<dbReference type="SUPFAM" id="SSF54556">
    <property type="entry name" value="Chitinase insertion domain"/>
    <property type="match status" value="1"/>
</dbReference>
<dbReference type="GO" id="GO:0006032">
    <property type="term" value="P:chitin catabolic process"/>
    <property type="evidence" value="ECO:0007669"/>
    <property type="project" value="UniProtKB-KW"/>
</dbReference>
<protein>
    <submittedName>
        <fullName evidence="6">Chitinase</fullName>
    </submittedName>
</protein>
<dbReference type="Pfam" id="PF00704">
    <property type="entry name" value="Glyco_hydro_18"/>
    <property type="match status" value="1"/>
</dbReference>
<dbReference type="InterPro" id="IPR009470">
    <property type="entry name" value="Chi_C"/>
</dbReference>
<keyword evidence="2" id="KW-0146">Chitin degradation</keyword>
<dbReference type="Pfam" id="PF06483">
    <property type="entry name" value="ChiC"/>
    <property type="match status" value="1"/>
</dbReference>
<dbReference type="PANTHER" id="PTHR11177">
    <property type="entry name" value="CHITINASE"/>
    <property type="match status" value="1"/>
</dbReference>
<dbReference type="InterPro" id="IPR029070">
    <property type="entry name" value="Chitinase_insertion_sf"/>
</dbReference>
<evidence type="ECO:0000259" key="5">
    <source>
        <dbReference type="PROSITE" id="PS51910"/>
    </source>
</evidence>
<dbReference type="PROSITE" id="PS01095">
    <property type="entry name" value="GH18_1"/>
    <property type="match status" value="1"/>
</dbReference>
<organism evidence="6 7">
    <name type="scientific">Pseudoduganella guangdongensis</name>
    <dbReference type="NCBI Taxonomy" id="2692179"/>
    <lineage>
        <taxon>Bacteria</taxon>
        <taxon>Pseudomonadati</taxon>
        <taxon>Pseudomonadota</taxon>
        <taxon>Betaproteobacteria</taxon>
        <taxon>Burkholderiales</taxon>
        <taxon>Oxalobacteraceae</taxon>
        <taxon>Telluria group</taxon>
        <taxon>Pseudoduganella</taxon>
    </lineage>
</organism>
<dbReference type="PANTHER" id="PTHR11177:SF308">
    <property type="entry name" value="CHITINASE A"/>
    <property type="match status" value="1"/>
</dbReference>
<evidence type="ECO:0000256" key="1">
    <source>
        <dbReference type="ARBA" id="ARBA00022801"/>
    </source>
</evidence>
<dbReference type="SUPFAM" id="SSF51445">
    <property type="entry name" value="(Trans)glycosidases"/>
    <property type="match status" value="1"/>
</dbReference>
<dbReference type="InterPro" id="IPR017853">
    <property type="entry name" value="GH"/>
</dbReference>
<dbReference type="GO" id="GO:0005975">
    <property type="term" value="P:carbohydrate metabolic process"/>
    <property type="evidence" value="ECO:0007669"/>
    <property type="project" value="InterPro"/>
</dbReference>
<proteinExistence type="predicted"/>
<evidence type="ECO:0000256" key="2">
    <source>
        <dbReference type="ARBA" id="ARBA00023024"/>
    </source>
</evidence>
<sequence>MPNVAYCGVYDANGREKLANGLNRRIVGYFTSWRVGTNGQPAYLVNNIPWTNLTHVNYAFATVGSDAKLQIGSGANNPDTGMTWPNNPAAAMDPALPYKGHFNLLAQYKKKHPGVKIMLSVGGWAGSGGFYTATTNADGSINTNGINTLADSMVAFLRQYTFFDGMDIDYEHPTTNNEAGNPLDFPLSKPRLAGLMKSYNVLLKTVREKLDTAAVADNKYYMLTIAGSASGWVLRGEENLSGLKYLDYASLMSYDLHGGWNQYVGPNAPLFDDGNDGELKAGNAYQYGGIGYLNVDWAYRYYRGALQAGRINIGVPFYTRGWKNVTGGTNGLWGTSPTVSDTVVCAGVRTCGMGATGIDNVWYDLDANGNPTPGGGNPLWHALNLQNAIVPSYLDAYGVTEKTLSGTYTAHYSSTMAAPWLWNATRKVFLSTETAQSIAAKTQYVVNNDIGGIMIWELAGDYGWDAAKGEYGIGYTLTTNMANAFRTAGAYGALRAETAMPETSAKVSIALGGWKLGDSNYPINPVMTVTNNTSVTIPGGSVVEFDYPVSAPATMSDQSGYGLSVIKAGYTGPNNIGGFKANFNRARFTIPAWQSLAPGASVSLTLNYTLPISGPSAYTITVNGVKYALSEEYPELPVVLK</sequence>
<keyword evidence="7" id="KW-1185">Reference proteome</keyword>
<dbReference type="InterPro" id="IPR001579">
    <property type="entry name" value="Glyco_hydro_18_chit_AS"/>
</dbReference>
<evidence type="ECO:0000313" key="6">
    <source>
        <dbReference type="EMBL" id="MYN01142.1"/>
    </source>
</evidence>
<reference evidence="6 7" key="1">
    <citation type="submission" date="2019-12" db="EMBL/GenBank/DDBJ databases">
        <title>Novel species isolated from a subtropical stream in China.</title>
        <authorList>
            <person name="Lu H."/>
        </authorList>
    </citation>
    <scope>NUCLEOTIDE SEQUENCE [LARGE SCALE GENOMIC DNA]</scope>
    <source>
        <strain evidence="6 7">DS3</strain>
    </source>
</reference>
<dbReference type="GO" id="GO:0004553">
    <property type="term" value="F:hydrolase activity, hydrolyzing O-glycosyl compounds"/>
    <property type="evidence" value="ECO:0007669"/>
    <property type="project" value="InterPro"/>
</dbReference>
<dbReference type="InterPro" id="IPR011583">
    <property type="entry name" value="Chitinase_II/V-like_cat"/>
</dbReference>
<dbReference type="AlphaFoldDB" id="A0A6N9HDB6"/>
<dbReference type="InterPro" id="IPR050314">
    <property type="entry name" value="Glycosyl_Hydrlase_18"/>
</dbReference>
<dbReference type="Gene3D" id="3.10.50.10">
    <property type="match status" value="1"/>
</dbReference>
<keyword evidence="1 4" id="KW-0378">Hydrolase</keyword>
<dbReference type="InterPro" id="IPR001223">
    <property type="entry name" value="Glyco_hydro18_cat"/>
</dbReference>
<comment type="caution">
    <text evidence="6">The sequence shown here is derived from an EMBL/GenBank/DDBJ whole genome shotgun (WGS) entry which is preliminary data.</text>
</comment>
<dbReference type="Gene3D" id="3.20.20.80">
    <property type="entry name" value="Glycosidases"/>
    <property type="match status" value="2"/>
</dbReference>
<keyword evidence="2" id="KW-0119">Carbohydrate metabolism</keyword>
<evidence type="ECO:0000256" key="4">
    <source>
        <dbReference type="RuleBase" id="RU000489"/>
    </source>
</evidence>
<feature type="domain" description="GH18" evidence="5">
    <location>
        <begin position="24"/>
        <end position="474"/>
    </location>
</feature>
<evidence type="ECO:0000313" key="7">
    <source>
        <dbReference type="Proteomes" id="UP000448575"/>
    </source>
</evidence>
<dbReference type="EMBL" id="WWCJ01000002">
    <property type="protein sequence ID" value="MYN01142.1"/>
    <property type="molecule type" value="Genomic_DNA"/>
</dbReference>
<dbReference type="PROSITE" id="PS51910">
    <property type="entry name" value="GH18_2"/>
    <property type="match status" value="1"/>
</dbReference>
<keyword evidence="2" id="KW-0624">Polysaccharide degradation</keyword>
<gene>
    <name evidence="6" type="ORF">GTP41_03420</name>
</gene>
<accession>A0A6N9HDB6</accession>
<dbReference type="SMART" id="SM00636">
    <property type="entry name" value="Glyco_18"/>
    <property type="match status" value="1"/>
</dbReference>